<gene>
    <name evidence="2" type="ORF">EVAR_77842_1</name>
</gene>
<comment type="caution">
    <text evidence="2">The sequence shown here is derived from an EMBL/GenBank/DDBJ whole genome shotgun (WGS) entry which is preliminary data.</text>
</comment>
<dbReference type="EMBL" id="BGZK01000047">
    <property type="protein sequence ID" value="GBP11734.1"/>
    <property type="molecule type" value="Genomic_DNA"/>
</dbReference>
<sequence>MGLPNLKKDCEVGRRREDAAAADRSHPTGCSSSWKIDPRKPRNDVSRARARTGYWTSSDAGHYSRPLREENAYGTLTDDKPWLYDYLESKATIGRVYGALKDN</sequence>
<dbReference type="Proteomes" id="UP000299102">
    <property type="component" value="Unassembled WGS sequence"/>
</dbReference>
<accession>A0A4C1TC71</accession>
<proteinExistence type="predicted"/>
<feature type="region of interest" description="Disordered" evidence="1">
    <location>
        <begin position="1"/>
        <end position="50"/>
    </location>
</feature>
<feature type="compositionally biased region" description="Basic and acidic residues" evidence="1">
    <location>
        <begin position="36"/>
        <end position="47"/>
    </location>
</feature>
<evidence type="ECO:0000313" key="3">
    <source>
        <dbReference type="Proteomes" id="UP000299102"/>
    </source>
</evidence>
<protein>
    <submittedName>
        <fullName evidence="2">Uncharacterized protein</fullName>
    </submittedName>
</protein>
<name>A0A4C1TC71_EUMVA</name>
<keyword evidence="3" id="KW-1185">Reference proteome</keyword>
<evidence type="ECO:0000256" key="1">
    <source>
        <dbReference type="SAM" id="MobiDB-lite"/>
    </source>
</evidence>
<dbReference type="AlphaFoldDB" id="A0A4C1TC71"/>
<reference evidence="2 3" key="1">
    <citation type="journal article" date="2019" name="Commun. Biol.">
        <title>The bagworm genome reveals a unique fibroin gene that provides high tensile strength.</title>
        <authorList>
            <person name="Kono N."/>
            <person name="Nakamura H."/>
            <person name="Ohtoshi R."/>
            <person name="Tomita M."/>
            <person name="Numata K."/>
            <person name="Arakawa K."/>
        </authorList>
    </citation>
    <scope>NUCLEOTIDE SEQUENCE [LARGE SCALE GENOMIC DNA]</scope>
</reference>
<feature type="compositionally biased region" description="Basic and acidic residues" evidence="1">
    <location>
        <begin position="1"/>
        <end position="26"/>
    </location>
</feature>
<organism evidence="2 3">
    <name type="scientific">Eumeta variegata</name>
    <name type="common">Bagworm moth</name>
    <name type="synonym">Eumeta japonica</name>
    <dbReference type="NCBI Taxonomy" id="151549"/>
    <lineage>
        <taxon>Eukaryota</taxon>
        <taxon>Metazoa</taxon>
        <taxon>Ecdysozoa</taxon>
        <taxon>Arthropoda</taxon>
        <taxon>Hexapoda</taxon>
        <taxon>Insecta</taxon>
        <taxon>Pterygota</taxon>
        <taxon>Neoptera</taxon>
        <taxon>Endopterygota</taxon>
        <taxon>Lepidoptera</taxon>
        <taxon>Glossata</taxon>
        <taxon>Ditrysia</taxon>
        <taxon>Tineoidea</taxon>
        <taxon>Psychidae</taxon>
        <taxon>Oiketicinae</taxon>
        <taxon>Eumeta</taxon>
    </lineage>
</organism>
<evidence type="ECO:0000313" key="2">
    <source>
        <dbReference type="EMBL" id="GBP11734.1"/>
    </source>
</evidence>